<dbReference type="PANTHER" id="PTHR44427">
    <property type="entry name" value="CARCINOEMBRYONIC ANTIGEN-RELATED CELL ADHESION MOLECULE 19"/>
    <property type="match status" value="1"/>
</dbReference>
<evidence type="ECO:0000313" key="7">
    <source>
        <dbReference type="RefSeq" id="XP_013206913.1"/>
    </source>
</evidence>
<dbReference type="InterPro" id="IPR003599">
    <property type="entry name" value="Ig_sub"/>
</dbReference>
<dbReference type="RefSeq" id="XP_013206913.1">
    <property type="nucleotide sequence ID" value="XM_013351459.1"/>
</dbReference>
<dbReference type="InterPro" id="IPR013783">
    <property type="entry name" value="Ig-like_fold"/>
</dbReference>
<dbReference type="SMART" id="SM00408">
    <property type="entry name" value="IGc2"/>
    <property type="match status" value="1"/>
</dbReference>
<accession>A0ABM1ARH0</accession>
<evidence type="ECO:0000256" key="4">
    <source>
        <dbReference type="ARBA" id="ARBA00038222"/>
    </source>
</evidence>
<evidence type="ECO:0000256" key="1">
    <source>
        <dbReference type="ARBA" id="ARBA00022729"/>
    </source>
</evidence>
<dbReference type="InterPro" id="IPR007110">
    <property type="entry name" value="Ig-like_dom"/>
</dbReference>
<dbReference type="Proteomes" id="UP000694915">
    <property type="component" value="Linkage group LG4"/>
</dbReference>
<dbReference type="PROSITE" id="PS50835">
    <property type="entry name" value="IG_LIKE"/>
    <property type="match status" value="1"/>
</dbReference>
<organism evidence="6 7">
    <name type="scientific">Microtus ochrogaster</name>
    <name type="common">Prairie vole</name>
    <dbReference type="NCBI Taxonomy" id="79684"/>
    <lineage>
        <taxon>Eukaryota</taxon>
        <taxon>Metazoa</taxon>
        <taxon>Chordata</taxon>
        <taxon>Craniata</taxon>
        <taxon>Vertebrata</taxon>
        <taxon>Euteleostomi</taxon>
        <taxon>Mammalia</taxon>
        <taxon>Eutheria</taxon>
        <taxon>Euarchontoglires</taxon>
        <taxon>Glires</taxon>
        <taxon>Rodentia</taxon>
        <taxon>Myomorpha</taxon>
        <taxon>Muroidea</taxon>
        <taxon>Cricetidae</taxon>
        <taxon>Arvicolinae</taxon>
        <taxon>Microtus</taxon>
    </lineage>
</organism>
<keyword evidence="1" id="KW-0732">Signal</keyword>
<comment type="similarity">
    <text evidence="4">Belongs to the immunoglobulin superfamily. CEA family.</text>
</comment>
<keyword evidence="2" id="KW-0325">Glycoprotein</keyword>
<dbReference type="SUPFAM" id="SSF48726">
    <property type="entry name" value="Immunoglobulin"/>
    <property type="match status" value="3"/>
</dbReference>
<dbReference type="InterPro" id="IPR003598">
    <property type="entry name" value="Ig_sub2"/>
</dbReference>
<dbReference type="CDD" id="cd05774">
    <property type="entry name" value="IgV_CEACAM_D1"/>
    <property type="match status" value="2"/>
</dbReference>
<feature type="domain" description="Ig-like" evidence="5">
    <location>
        <begin position="263"/>
        <end position="345"/>
    </location>
</feature>
<sequence>MEVSSMILRKGYTPWQGLLLTASLLTYWYLPITAQVTIELVPPKVFQGENVLLEVHNLPEDFLAFAWYRGVTNMKRGIAVYAKRNSLNATGPGYSGRQTMYSDGSLLLQHVILKDTGFYTLRVINRQGEFISTTSVFLHVQISSLTCGGRTTSDQPTIEIVPPKVAEGANVLLLARDLPENLLYFFWYKGVISFITYEIARHTIDKNSSFPGPAHSGRETVYSNGSLLLHNVTLDDTGFYTLKTVTRDMKLYIIHEYLQVNEPVTEPFLQVTDTTVTVQSSVVFSCLSTDTRISISWLFNNRSLQLTERMTLSPSKCGLSIDPVRREDAGFYKCEVSNSFSSETSLPVRLMVNE</sequence>
<evidence type="ECO:0000313" key="6">
    <source>
        <dbReference type="Proteomes" id="UP000694915"/>
    </source>
</evidence>
<dbReference type="InterPro" id="IPR050831">
    <property type="entry name" value="CEA_cell_adhesion"/>
</dbReference>
<dbReference type="InterPro" id="IPR036179">
    <property type="entry name" value="Ig-like_dom_sf"/>
</dbReference>
<dbReference type="InterPro" id="IPR013106">
    <property type="entry name" value="Ig_V-set"/>
</dbReference>
<evidence type="ECO:0000256" key="3">
    <source>
        <dbReference type="ARBA" id="ARBA00023319"/>
    </source>
</evidence>
<dbReference type="InterPro" id="IPR013151">
    <property type="entry name" value="Immunoglobulin_dom"/>
</dbReference>
<reference evidence="7" key="1">
    <citation type="submission" date="2025-08" db="UniProtKB">
        <authorList>
            <consortium name="RefSeq"/>
        </authorList>
    </citation>
    <scope>IDENTIFICATION</scope>
</reference>
<proteinExistence type="inferred from homology"/>
<keyword evidence="3" id="KW-0393">Immunoglobulin domain</keyword>
<evidence type="ECO:0000256" key="2">
    <source>
        <dbReference type="ARBA" id="ARBA00023180"/>
    </source>
</evidence>
<dbReference type="GeneID" id="101992612"/>
<protein>
    <submittedName>
        <fullName evidence="7">Pregnancy-specific glycoprotein 22-like</fullName>
    </submittedName>
</protein>
<name>A0ABM1ARH0_MICOH</name>
<evidence type="ECO:0000259" key="5">
    <source>
        <dbReference type="PROSITE" id="PS50835"/>
    </source>
</evidence>
<dbReference type="Pfam" id="PF00047">
    <property type="entry name" value="ig"/>
    <property type="match status" value="1"/>
</dbReference>
<keyword evidence="6" id="KW-1185">Reference proteome</keyword>
<dbReference type="PANTHER" id="PTHR44427:SF1">
    <property type="entry name" value="CARCINOEMBRYONIC ANTIGEN-RELATED CELL ADHESION MOLECULE 1"/>
    <property type="match status" value="1"/>
</dbReference>
<dbReference type="Gene3D" id="2.60.40.10">
    <property type="entry name" value="Immunoglobulins"/>
    <property type="match status" value="3"/>
</dbReference>
<dbReference type="Pfam" id="PF07686">
    <property type="entry name" value="V-set"/>
    <property type="match status" value="2"/>
</dbReference>
<dbReference type="SMART" id="SM00409">
    <property type="entry name" value="IG"/>
    <property type="match status" value="3"/>
</dbReference>
<gene>
    <name evidence="7" type="primary">LOC101992612</name>
</gene>